<reference evidence="2" key="1">
    <citation type="submission" date="2021-06" db="EMBL/GenBank/DDBJ databases">
        <authorList>
            <person name="Kallberg Y."/>
            <person name="Tangrot J."/>
            <person name="Rosling A."/>
        </authorList>
    </citation>
    <scope>NUCLEOTIDE SEQUENCE</scope>
    <source>
        <strain evidence="2">IN212</strain>
    </source>
</reference>
<sequence>SVSAIDEFLLSIHDKIILLTHDSTILPNDYCVTFKAHRESGSRTQLIDEQDFVKFKAEYVKLTVKKNDIRIYITVTPSQNKQKKKKLNLSEDEEDTERSNNYKKAKKINRIPNAESLSLHEKSIAENGLATIDDLLTHPLFSHNNVLSKRKQSSRLPYSHSQELLEKSPQTQKFLVLSLPLLSQVQLPQQSSSPLLPSHGNWVYGSQMLQSYQPLLSALYNPYQTLSHISLQPQVIRSNSNISLTIPTMIEFLKEIDENEGTGHHYQDFLSKFEKQKVLVKHLRRLTDKDFELCNIKTISERETLREYAEKYQPII</sequence>
<feature type="region of interest" description="Disordered" evidence="1">
    <location>
        <begin position="82"/>
        <end position="101"/>
    </location>
</feature>
<accession>A0A9N9CR79</accession>
<feature type="non-terminal residue" evidence="2">
    <location>
        <position position="1"/>
    </location>
</feature>
<comment type="caution">
    <text evidence="2">The sequence shown here is derived from an EMBL/GenBank/DDBJ whole genome shotgun (WGS) entry which is preliminary data.</text>
</comment>
<evidence type="ECO:0000313" key="3">
    <source>
        <dbReference type="Proteomes" id="UP000789396"/>
    </source>
</evidence>
<evidence type="ECO:0000256" key="1">
    <source>
        <dbReference type="SAM" id="MobiDB-lite"/>
    </source>
</evidence>
<dbReference type="Proteomes" id="UP000789396">
    <property type="component" value="Unassembled WGS sequence"/>
</dbReference>
<dbReference type="AlphaFoldDB" id="A0A9N9CR79"/>
<gene>
    <name evidence="2" type="ORF">RFULGI_LOCUS6975</name>
</gene>
<protein>
    <submittedName>
        <fullName evidence="2">6724_t:CDS:1</fullName>
    </submittedName>
</protein>
<proteinExistence type="predicted"/>
<name>A0A9N9CR79_9GLOM</name>
<dbReference type="EMBL" id="CAJVPZ010009615">
    <property type="protein sequence ID" value="CAG8610978.1"/>
    <property type="molecule type" value="Genomic_DNA"/>
</dbReference>
<keyword evidence="3" id="KW-1185">Reference proteome</keyword>
<organism evidence="2 3">
    <name type="scientific">Racocetra fulgida</name>
    <dbReference type="NCBI Taxonomy" id="60492"/>
    <lineage>
        <taxon>Eukaryota</taxon>
        <taxon>Fungi</taxon>
        <taxon>Fungi incertae sedis</taxon>
        <taxon>Mucoromycota</taxon>
        <taxon>Glomeromycotina</taxon>
        <taxon>Glomeromycetes</taxon>
        <taxon>Diversisporales</taxon>
        <taxon>Gigasporaceae</taxon>
        <taxon>Racocetra</taxon>
    </lineage>
</organism>
<evidence type="ECO:0000313" key="2">
    <source>
        <dbReference type="EMBL" id="CAG8610978.1"/>
    </source>
</evidence>
<dbReference type="OrthoDB" id="2368748at2759"/>